<keyword evidence="4" id="KW-0808">Transferase</keyword>
<comment type="caution">
    <text evidence="11">The sequence shown here is derived from an EMBL/GenBank/DDBJ whole genome shotgun (WGS) entry which is preliminary data.</text>
</comment>
<dbReference type="SUPFAM" id="SSF53335">
    <property type="entry name" value="S-adenosyl-L-methionine-dependent methyltransferases"/>
    <property type="match status" value="1"/>
</dbReference>
<dbReference type="PANTHER" id="PTHR42998">
    <property type="entry name" value="TYPE I RESTRICTION ENZYME HINDVIIP M PROTEIN-RELATED"/>
    <property type="match status" value="1"/>
</dbReference>
<evidence type="ECO:0000256" key="4">
    <source>
        <dbReference type="ARBA" id="ARBA00022679"/>
    </source>
</evidence>
<keyword evidence="6" id="KW-0680">Restriction system</keyword>
<dbReference type="Proteomes" id="UP000618445">
    <property type="component" value="Unassembled WGS sequence"/>
</dbReference>
<proteinExistence type="inferred from homology"/>
<dbReference type="Pfam" id="PF12161">
    <property type="entry name" value="HsdM_N"/>
    <property type="match status" value="1"/>
</dbReference>
<evidence type="ECO:0000256" key="3">
    <source>
        <dbReference type="ARBA" id="ARBA00022603"/>
    </source>
</evidence>
<evidence type="ECO:0000259" key="10">
    <source>
        <dbReference type="Pfam" id="PF12161"/>
    </source>
</evidence>
<dbReference type="Pfam" id="PF02384">
    <property type="entry name" value="N6_Mtase"/>
    <property type="match status" value="1"/>
</dbReference>
<protein>
    <recommendedName>
        <fullName evidence="2">site-specific DNA-methyltransferase (adenine-specific)</fullName>
        <ecNumber evidence="2">2.1.1.72</ecNumber>
    </recommendedName>
</protein>
<evidence type="ECO:0000256" key="1">
    <source>
        <dbReference type="ARBA" id="ARBA00006594"/>
    </source>
</evidence>
<dbReference type="InterPro" id="IPR038333">
    <property type="entry name" value="T1MK-like_N_sf"/>
</dbReference>
<dbReference type="Gene3D" id="3.40.50.150">
    <property type="entry name" value="Vaccinia Virus protein VP39"/>
    <property type="match status" value="1"/>
</dbReference>
<evidence type="ECO:0000256" key="7">
    <source>
        <dbReference type="ARBA" id="ARBA00047942"/>
    </source>
</evidence>
<dbReference type="EMBL" id="JACJQY010000005">
    <property type="protein sequence ID" value="MBD2316178.1"/>
    <property type="molecule type" value="Genomic_DNA"/>
</dbReference>
<evidence type="ECO:0000256" key="8">
    <source>
        <dbReference type="SAM" id="MobiDB-lite"/>
    </source>
</evidence>
<dbReference type="PRINTS" id="PR00507">
    <property type="entry name" value="N12N6MTFRASE"/>
</dbReference>
<evidence type="ECO:0000313" key="11">
    <source>
        <dbReference type="EMBL" id="MBD2316178.1"/>
    </source>
</evidence>
<evidence type="ECO:0000259" key="9">
    <source>
        <dbReference type="Pfam" id="PF02384"/>
    </source>
</evidence>
<dbReference type="PANTHER" id="PTHR42998:SF1">
    <property type="entry name" value="TYPE I RESTRICTION ENZYME HINDI METHYLASE SUBUNIT"/>
    <property type="match status" value="1"/>
</dbReference>
<gene>
    <name evidence="11" type="ORF">H6G05_04865</name>
</gene>
<comment type="similarity">
    <text evidence="1">Belongs to the N(4)/N(6)-methyltransferase family.</text>
</comment>
<dbReference type="InterPro" id="IPR003356">
    <property type="entry name" value="DNA_methylase_A-5"/>
</dbReference>
<keyword evidence="12" id="KW-1185">Reference proteome</keyword>
<comment type="catalytic activity">
    <reaction evidence="7">
        <text>a 2'-deoxyadenosine in DNA + S-adenosyl-L-methionine = an N(6)-methyl-2'-deoxyadenosine in DNA + S-adenosyl-L-homocysteine + H(+)</text>
        <dbReference type="Rhea" id="RHEA:15197"/>
        <dbReference type="Rhea" id="RHEA-COMP:12418"/>
        <dbReference type="Rhea" id="RHEA-COMP:12419"/>
        <dbReference type="ChEBI" id="CHEBI:15378"/>
        <dbReference type="ChEBI" id="CHEBI:57856"/>
        <dbReference type="ChEBI" id="CHEBI:59789"/>
        <dbReference type="ChEBI" id="CHEBI:90615"/>
        <dbReference type="ChEBI" id="CHEBI:90616"/>
        <dbReference type="EC" id="2.1.1.72"/>
    </reaction>
</comment>
<dbReference type="Gene3D" id="1.20.1260.30">
    <property type="match status" value="1"/>
</dbReference>
<evidence type="ECO:0000256" key="6">
    <source>
        <dbReference type="ARBA" id="ARBA00022747"/>
    </source>
</evidence>
<feature type="domain" description="N6 adenine-specific DNA methyltransferase N-terminal" evidence="10">
    <location>
        <begin position="10"/>
        <end position="141"/>
    </location>
</feature>
<name>A0ABR8C634_9CYAN</name>
<reference evidence="11 12" key="1">
    <citation type="journal article" date="2020" name="ISME J.">
        <title>Comparative genomics reveals insights into cyanobacterial evolution and habitat adaptation.</title>
        <authorList>
            <person name="Chen M.Y."/>
            <person name="Teng W.K."/>
            <person name="Zhao L."/>
            <person name="Hu C.X."/>
            <person name="Zhou Y.K."/>
            <person name="Han B.P."/>
            <person name="Song L.R."/>
            <person name="Shu W.S."/>
        </authorList>
    </citation>
    <scope>NUCLEOTIDE SEQUENCE [LARGE SCALE GENOMIC DNA]</scope>
    <source>
        <strain evidence="11 12">FACHB-1050</strain>
    </source>
</reference>
<dbReference type="RefSeq" id="WP_190576811.1">
    <property type="nucleotide sequence ID" value="NZ_CAWPQU010000045.1"/>
</dbReference>
<feature type="region of interest" description="Disordered" evidence="8">
    <location>
        <begin position="509"/>
        <end position="542"/>
    </location>
</feature>
<keyword evidence="5" id="KW-0949">S-adenosyl-L-methionine</keyword>
<evidence type="ECO:0000256" key="2">
    <source>
        <dbReference type="ARBA" id="ARBA00011900"/>
    </source>
</evidence>
<organism evidence="11 12">
    <name type="scientific">Phormidium tenue FACHB-1050</name>
    <dbReference type="NCBI Taxonomy" id="2692857"/>
    <lineage>
        <taxon>Bacteria</taxon>
        <taxon>Bacillati</taxon>
        <taxon>Cyanobacteriota</taxon>
        <taxon>Cyanophyceae</taxon>
        <taxon>Oscillatoriophycideae</taxon>
        <taxon>Oscillatoriales</taxon>
        <taxon>Oscillatoriaceae</taxon>
        <taxon>Phormidium</taxon>
    </lineage>
</organism>
<dbReference type="EC" id="2.1.1.72" evidence="2"/>
<dbReference type="InterPro" id="IPR022749">
    <property type="entry name" value="D12N6_MeTrfase_N"/>
</dbReference>
<keyword evidence="3 11" id="KW-0489">Methyltransferase</keyword>
<dbReference type="InterPro" id="IPR052916">
    <property type="entry name" value="Type-I_RE_MTase_Subunit"/>
</dbReference>
<feature type="domain" description="DNA methylase adenine-specific" evidence="9">
    <location>
        <begin position="153"/>
        <end position="439"/>
    </location>
</feature>
<accession>A0ABR8C634</accession>
<dbReference type="InterPro" id="IPR029063">
    <property type="entry name" value="SAM-dependent_MTases_sf"/>
</dbReference>
<sequence length="712" mass="80436">MGQLEHIEAIEKRLWGAADTLRSNSNYASNEYFMPVMGLIFLRHAYSRYLAVKDEIITNLPKRGGKVRELKKEDFSQRSAIFLRPEAQFDYLVALGDDRDRATAVIAAMESIEADYTTLKGELPKQEYQELDNEVLGQLLRALNPEELKQVKGDVFGRIYEYFLTQFADLKAHDNGEFFTPVSLVALIANVLEPDRGILLDPACGSGGMFVQSAHFVEDRQGNPHSLTFKGLEKNPTTIRLAKMNLAVHGLEGDMQKAITYYEDPHELLGKADFVMANPPFNVDEVDEEKVKNDPRLLFGLPSVNKNKKISNGNYLWITYFYSYLTDRGRAGFVMSSQASSAGGTEATVRQKLIGTGDVEMMVAIRSNFFYTRTVPCELWFFNRAKLPQHKNFVLMLDARNIYRKVTRKIYDFSPEQLQNLLAIVWLYRGQEDKFLKLVRDYLDRTLSAVNGCFESVDGYTKAIALFRDKMTPFVNGISQTLKGEASPMQEFEESLTTLIKDVEVFKTLTPSPSPAGEGNKTLTDGGTSPAGEGNKNKSKNEISLNEVVGRLAPLAETSRDLVRQADLVYKLGCRVMDWCEKEKAAKDSDRWSSRDVTKERKAADLARQDAVEQLKLVRYFHKQAVWLTERFPDGKYRDVQGLVKLVDRAELAANDWSLTPGRYVGVAPEEVDEDFDFEETLRDIHIELEGLNAEAVDLAAAIAQNFKELGI</sequence>
<evidence type="ECO:0000256" key="5">
    <source>
        <dbReference type="ARBA" id="ARBA00022691"/>
    </source>
</evidence>
<dbReference type="GO" id="GO:0032259">
    <property type="term" value="P:methylation"/>
    <property type="evidence" value="ECO:0007669"/>
    <property type="project" value="UniProtKB-KW"/>
</dbReference>
<evidence type="ECO:0000313" key="12">
    <source>
        <dbReference type="Proteomes" id="UP000618445"/>
    </source>
</evidence>
<dbReference type="GO" id="GO:0008168">
    <property type="term" value="F:methyltransferase activity"/>
    <property type="evidence" value="ECO:0007669"/>
    <property type="project" value="UniProtKB-KW"/>
</dbReference>